<dbReference type="OrthoDB" id="9795979at2"/>
<feature type="domain" description="Peptidase S11 D-Ala-D-Ala carboxypeptidase A C-terminal" evidence="17">
    <location>
        <begin position="283"/>
        <end position="374"/>
    </location>
</feature>
<evidence type="ECO:0000256" key="2">
    <source>
        <dbReference type="ARBA" id="ARBA00004752"/>
    </source>
</evidence>
<evidence type="ECO:0000256" key="11">
    <source>
        <dbReference type="ARBA" id="ARBA00023316"/>
    </source>
</evidence>
<evidence type="ECO:0000256" key="14">
    <source>
        <dbReference type="PIRSR" id="PIRSR618044-2"/>
    </source>
</evidence>
<keyword evidence="11" id="KW-0961">Cell wall biogenesis/degradation</keyword>
<feature type="active site" description="Proton acceptor" evidence="13">
    <location>
        <position position="69"/>
    </location>
</feature>
<evidence type="ECO:0000313" key="18">
    <source>
        <dbReference type="EMBL" id="MXO85322.1"/>
    </source>
</evidence>
<dbReference type="PANTHER" id="PTHR21581:SF6">
    <property type="entry name" value="TRAFFICKING PROTEIN PARTICLE COMPLEX SUBUNIT 12"/>
    <property type="match status" value="1"/>
</dbReference>
<dbReference type="SUPFAM" id="SSF69189">
    <property type="entry name" value="Penicillin-binding protein associated domain"/>
    <property type="match status" value="1"/>
</dbReference>
<dbReference type="SUPFAM" id="SSF56601">
    <property type="entry name" value="beta-lactamase/transpeptidase-like"/>
    <property type="match status" value="1"/>
</dbReference>
<sequence>MVRFSIATRLFCALSALSLASQIHAKDEVRPEIPAPEAAPIAMLYDLQSGRTLFQRDVDRRFAPASITKVMTTYVAFSKLKEGDASLRQQTGVRPETFREWSGKGSTMYVPHDAVLTLDQLLHGITTVSGNDASVILAEAMGGSVDNWLALMNDSARRIGMKNSHFGTPNGWPDEGRTFTTARDLVTLGSSLLRDFGEEYRHFYGKRTYTYNNITQNNHDPITSKVDGADGIKTGFTNQAGYGFLGTAEREGRRLMMVVAASDRANLRNTAARNLIEWGFLETRNRMLFAPADPVATIPVQNGDTRRLDVVSEHGVFATLMEGEDLRDVKLSIRYAGPVVAPIEDGEQVAWLDVSHGTAASYSIPLYASRSVDTANPFERMYNGLAGLFS</sequence>
<dbReference type="SMART" id="SM00936">
    <property type="entry name" value="PBP5_C"/>
    <property type="match status" value="1"/>
</dbReference>
<evidence type="ECO:0000256" key="7">
    <source>
        <dbReference type="ARBA" id="ARBA00022729"/>
    </source>
</evidence>
<feature type="active site" evidence="13">
    <location>
        <position position="129"/>
    </location>
</feature>
<evidence type="ECO:0000256" key="10">
    <source>
        <dbReference type="ARBA" id="ARBA00022984"/>
    </source>
</evidence>
<evidence type="ECO:0000256" key="9">
    <source>
        <dbReference type="ARBA" id="ARBA00022960"/>
    </source>
</evidence>
<dbReference type="InterPro" id="IPR001967">
    <property type="entry name" value="Peptidase_S11_N"/>
</dbReference>
<evidence type="ECO:0000256" key="4">
    <source>
        <dbReference type="ARBA" id="ARBA00012448"/>
    </source>
</evidence>
<dbReference type="InterPro" id="IPR018044">
    <property type="entry name" value="Peptidase_S11"/>
</dbReference>
<feature type="signal peptide" evidence="16">
    <location>
        <begin position="1"/>
        <end position="25"/>
    </location>
</feature>
<feature type="binding site" evidence="14">
    <location>
        <position position="233"/>
    </location>
    <ligand>
        <name>substrate</name>
    </ligand>
</feature>
<dbReference type="Pfam" id="PF07943">
    <property type="entry name" value="PBP5_C"/>
    <property type="match status" value="1"/>
</dbReference>
<evidence type="ECO:0000256" key="16">
    <source>
        <dbReference type="SAM" id="SignalP"/>
    </source>
</evidence>
<evidence type="ECO:0000313" key="19">
    <source>
        <dbReference type="Proteomes" id="UP000433104"/>
    </source>
</evidence>
<comment type="similarity">
    <text evidence="3 15">Belongs to the peptidase S11 family.</text>
</comment>
<dbReference type="InterPro" id="IPR037167">
    <property type="entry name" value="Peptidase_S11_C_sf"/>
</dbReference>
<evidence type="ECO:0000259" key="17">
    <source>
        <dbReference type="SMART" id="SM00936"/>
    </source>
</evidence>
<comment type="catalytic activity">
    <reaction evidence="12">
        <text>Preferential cleavage: (Ac)2-L-Lys-D-Ala-|-D-Ala. Also transpeptidation of peptidyl-alanyl moieties that are N-acyl substituents of D-alanine.</text>
        <dbReference type="EC" id="3.4.16.4"/>
    </reaction>
</comment>
<evidence type="ECO:0000256" key="3">
    <source>
        <dbReference type="ARBA" id="ARBA00007164"/>
    </source>
</evidence>
<protein>
    <recommendedName>
        <fullName evidence="4">serine-type D-Ala-D-Ala carboxypeptidase</fullName>
        <ecNumber evidence="4">3.4.16.4</ecNumber>
    </recommendedName>
</protein>
<dbReference type="Gene3D" id="2.60.410.10">
    <property type="entry name" value="D-Ala-D-Ala carboxypeptidase, C-terminal domain"/>
    <property type="match status" value="1"/>
</dbReference>
<dbReference type="AlphaFoldDB" id="A0A844ZDI3"/>
<feature type="chain" id="PRO_5032674473" description="serine-type D-Ala-D-Ala carboxypeptidase" evidence="16">
    <location>
        <begin position="26"/>
        <end position="390"/>
    </location>
</feature>
<evidence type="ECO:0000256" key="6">
    <source>
        <dbReference type="ARBA" id="ARBA00022670"/>
    </source>
</evidence>
<comment type="function">
    <text evidence="1">Removes C-terminal D-alanyl residues from sugar-peptide cell wall precursors.</text>
</comment>
<dbReference type="EMBL" id="WTYW01000001">
    <property type="protein sequence ID" value="MXO85322.1"/>
    <property type="molecule type" value="Genomic_DNA"/>
</dbReference>
<keyword evidence="7 16" id="KW-0732">Signal</keyword>
<proteinExistence type="inferred from homology"/>
<evidence type="ECO:0000256" key="15">
    <source>
        <dbReference type="RuleBase" id="RU004016"/>
    </source>
</evidence>
<organism evidence="18 19">
    <name type="scientific">Parapontixanthobacter aurantiacus</name>
    <dbReference type="NCBI Taxonomy" id="1463599"/>
    <lineage>
        <taxon>Bacteria</taxon>
        <taxon>Pseudomonadati</taxon>
        <taxon>Pseudomonadota</taxon>
        <taxon>Alphaproteobacteria</taxon>
        <taxon>Sphingomonadales</taxon>
        <taxon>Erythrobacteraceae</taxon>
        <taxon>Parapontixanthobacter</taxon>
    </lineage>
</organism>
<evidence type="ECO:0000256" key="12">
    <source>
        <dbReference type="ARBA" id="ARBA00034000"/>
    </source>
</evidence>
<gene>
    <name evidence="18" type="ORF">GRI38_04700</name>
</gene>
<comment type="pathway">
    <text evidence="2">Cell wall biogenesis; peptidoglycan biosynthesis.</text>
</comment>
<keyword evidence="6" id="KW-0645">Protease</keyword>
<name>A0A844ZDI3_9SPHN</name>
<dbReference type="InterPro" id="IPR012907">
    <property type="entry name" value="Peptidase_S11_C"/>
</dbReference>
<evidence type="ECO:0000256" key="13">
    <source>
        <dbReference type="PIRSR" id="PIRSR618044-1"/>
    </source>
</evidence>
<dbReference type="GO" id="GO:0006508">
    <property type="term" value="P:proteolysis"/>
    <property type="evidence" value="ECO:0007669"/>
    <property type="project" value="UniProtKB-KW"/>
</dbReference>
<keyword evidence="5 18" id="KW-0121">Carboxypeptidase</keyword>
<keyword evidence="9" id="KW-0133">Cell shape</keyword>
<dbReference type="InterPro" id="IPR012338">
    <property type="entry name" value="Beta-lactam/transpept-like"/>
</dbReference>
<dbReference type="GO" id="GO:0008360">
    <property type="term" value="P:regulation of cell shape"/>
    <property type="evidence" value="ECO:0007669"/>
    <property type="project" value="UniProtKB-KW"/>
</dbReference>
<dbReference type="EC" id="3.4.16.4" evidence="4"/>
<keyword evidence="10" id="KW-0573">Peptidoglycan synthesis</keyword>
<dbReference type="GO" id="GO:0071555">
    <property type="term" value="P:cell wall organization"/>
    <property type="evidence" value="ECO:0007669"/>
    <property type="project" value="UniProtKB-KW"/>
</dbReference>
<dbReference type="PRINTS" id="PR00725">
    <property type="entry name" value="DADACBPTASE1"/>
</dbReference>
<dbReference type="RefSeq" id="WP_160681733.1">
    <property type="nucleotide sequence ID" value="NZ_WTYW01000001.1"/>
</dbReference>
<dbReference type="UniPathway" id="UPA00219"/>
<feature type="active site" description="Acyl-ester intermediate" evidence="13">
    <location>
        <position position="66"/>
    </location>
</feature>
<evidence type="ECO:0000256" key="5">
    <source>
        <dbReference type="ARBA" id="ARBA00022645"/>
    </source>
</evidence>
<reference evidence="18 19" key="1">
    <citation type="submission" date="2019-12" db="EMBL/GenBank/DDBJ databases">
        <title>Genomic-based taxomic classification of the family Erythrobacteraceae.</title>
        <authorList>
            <person name="Xu L."/>
        </authorList>
    </citation>
    <scope>NUCLEOTIDE SEQUENCE [LARGE SCALE GENOMIC DNA]</scope>
    <source>
        <strain evidence="18 19">MCCC 1A09962</strain>
    </source>
</reference>
<dbReference type="InterPro" id="IPR015956">
    <property type="entry name" value="Peniciliin-bd_prot_C_sf"/>
</dbReference>
<comment type="caution">
    <text evidence="18">The sequence shown here is derived from an EMBL/GenBank/DDBJ whole genome shotgun (WGS) entry which is preliminary data.</text>
</comment>
<accession>A0A844ZDI3</accession>
<dbReference type="GO" id="GO:0009002">
    <property type="term" value="F:serine-type D-Ala-D-Ala carboxypeptidase activity"/>
    <property type="evidence" value="ECO:0007669"/>
    <property type="project" value="UniProtKB-EC"/>
</dbReference>
<keyword evidence="8" id="KW-0378">Hydrolase</keyword>
<dbReference type="Proteomes" id="UP000433104">
    <property type="component" value="Unassembled WGS sequence"/>
</dbReference>
<evidence type="ECO:0000256" key="1">
    <source>
        <dbReference type="ARBA" id="ARBA00003217"/>
    </source>
</evidence>
<dbReference type="GO" id="GO:0009252">
    <property type="term" value="P:peptidoglycan biosynthetic process"/>
    <property type="evidence" value="ECO:0007669"/>
    <property type="project" value="UniProtKB-UniPathway"/>
</dbReference>
<keyword evidence="19" id="KW-1185">Reference proteome</keyword>
<dbReference type="Gene3D" id="3.40.710.10">
    <property type="entry name" value="DD-peptidase/beta-lactamase superfamily"/>
    <property type="match status" value="1"/>
</dbReference>
<dbReference type="PANTHER" id="PTHR21581">
    <property type="entry name" value="D-ALANYL-D-ALANINE CARBOXYPEPTIDASE"/>
    <property type="match status" value="1"/>
</dbReference>
<dbReference type="Pfam" id="PF00768">
    <property type="entry name" value="Peptidase_S11"/>
    <property type="match status" value="1"/>
</dbReference>
<evidence type="ECO:0000256" key="8">
    <source>
        <dbReference type="ARBA" id="ARBA00022801"/>
    </source>
</evidence>